<reference evidence="2" key="2">
    <citation type="submission" date="2015-01" db="EMBL/GenBank/DDBJ databases">
        <title>Evolutionary Origins and Diversification of the Mycorrhizal Mutualists.</title>
        <authorList>
            <consortium name="DOE Joint Genome Institute"/>
            <consortium name="Mycorrhizal Genomics Consortium"/>
            <person name="Kohler A."/>
            <person name="Kuo A."/>
            <person name="Nagy L.G."/>
            <person name="Floudas D."/>
            <person name="Copeland A."/>
            <person name="Barry K.W."/>
            <person name="Cichocki N."/>
            <person name="Veneault-Fourrey C."/>
            <person name="LaButti K."/>
            <person name="Lindquist E.A."/>
            <person name="Lipzen A."/>
            <person name="Lundell T."/>
            <person name="Morin E."/>
            <person name="Murat C."/>
            <person name="Riley R."/>
            <person name="Ohm R."/>
            <person name="Sun H."/>
            <person name="Tunlid A."/>
            <person name="Henrissat B."/>
            <person name="Grigoriev I.V."/>
            <person name="Hibbett D.S."/>
            <person name="Martin F."/>
        </authorList>
    </citation>
    <scope>NUCLEOTIDE SEQUENCE [LARGE SCALE GENOMIC DNA]</scope>
    <source>
        <strain evidence="2">Ve08.2h10</strain>
    </source>
</reference>
<proteinExistence type="predicted"/>
<evidence type="ECO:0000313" key="2">
    <source>
        <dbReference type="Proteomes" id="UP000054538"/>
    </source>
</evidence>
<dbReference type="HOGENOM" id="CLU_206745_0_0_1"/>
<dbReference type="Proteomes" id="UP000054538">
    <property type="component" value="Unassembled WGS sequence"/>
</dbReference>
<evidence type="ECO:0008006" key="3">
    <source>
        <dbReference type="Google" id="ProtNLM"/>
    </source>
</evidence>
<dbReference type="InterPro" id="IPR011009">
    <property type="entry name" value="Kinase-like_dom_sf"/>
</dbReference>
<dbReference type="OrthoDB" id="40902at2759"/>
<dbReference type="SUPFAM" id="SSF56112">
    <property type="entry name" value="Protein kinase-like (PK-like)"/>
    <property type="match status" value="1"/>
</dbReference>
<organism evidence="1 2">
    <name type="scientific">Paxillus rubicundulus Ve08.2h10</name>
    <dbReference type="NCBI Taxonomy" id="930991"/>
    <lineage>
        <taxon>Eukaryota</taxon>
        <taxon>Fungi</taxon>
        <taxon>Dikarya</taxon>
        <taxon>Basidiomycota</taxon>
        <taxon>Agaricomycotina</taxon>
        <taxon>Agaricomycetes</taxon>
        <taxon>Agaricomycetidae</taxon>
        <taxon>Boletales</taxon>
        <taxon>Paxilineae</taxon>
        <taxon>Paxillaceae</taxon>
        <taxon>Paxillus</taxon>
    </lineage>
</organism>
<keyword evidence="2" id="KW-1185">Reference proteome</keyword>
<dbReference type="AlphaFoldDB" id="A0A0D0DY10"/>
<dbReference type="EMBL" id="KN824831">
    <property type="protein sequence ID" value="KIL00554.1"/>
    <property type="molecule type" value="Genomic_DNA"/>
</dbReference>
<protein>
    <recommendedName>
        <fullName evidence="3">Non-specific serine/threonine protein kinase</fullName>
    </recommendedName>
</protein>
<reference evidence="1 2" key="1">
    <citation type="submission" date="2014-04" db="EMBL/GenBank/DDBJ databases">
        <authorList>
            <consortium name="DOE Joint Genome Institute"/>
            <person name="Kuo A."/>
            <person name="Kohler A."/>
            <person name="Jargeat P."/>
            <person name="Nagy L.G."/>
            <person name="Floudas D."/>
            <person name="Copeland A."/>
            <person name="Barry K.W."/>
            <person name="Cichocki N."/>
            <person name="Veneault-Fourrey C."/>
            <person name="LaButti K."/>
            <person name="Lindquist E.A."/>
            <person name="Lipzen A."/>
            <person name="Lundell T."/>
            <person name="Morin E."/>
            <person name="Murat C."/>
            <person name="Sun H."/>
            <person name="Tunlid A."/>
            <person name="Henrissat B."/>
            <person name="Grigoriev I.V."/>
            <person name="Hibbett D.S."/>
            <person name="Martin F."/>
            <person name="Nordberg H.P."/>
            <person name="Cantor M.N."/>
            <person name="Hua S.X."/>
        </authorList>
    </citation>
    <scope>NUCLEOTIDE SEQUENCE [LARGE SCALE GENOMIC DNA]</scope>
    <source>
        <strain evidence="1 2">Ve08.2h10</strain>
    </source>
</reference>
<name>A0A0D0DY10_9AGAM</name>
<gene>
    <name evidence="1" type="ORF">PAXRUDRAFT_129601</name>
</gene>
<accession>A0A0D0DY10</accession>
<sequence>MLTPFLSPCCTPFWNNVAKNLVCHLLIPDPHKRATVYTALKSFWIVADLAELEQAYRERIRSVAS</sequence>
<evidence type="ECO:0000313" key="1">
    <source>
        <dbReference type="EMBL" id="KIL00554.1"/>
    </source>
</evidence>
<dbReference type="InParanoid" id="A0A0D0DY10"/>